<keyword evidence="6 10" id="KW-0539">Nucleus</keyword>
<feature type="region of interest" description="Disordered" evidence="12">
    <location>
        <begin position="1"/>
        <end position="24"/>
    </location>
</feature>
<comment type="pathway">
    <text evidence="7">Phospholipid metabolism; phosphatidylcholine biosynthesis; phosphatidylcholine from phosphocholine: step 1/2.</text>
</comment>
<keyword evidence="2" id="KW-0805">Transcription regulation</keyword>
<comment type="similarity">
    <text evidence="9">Belongs to the POU transcription factor family. Class-6 subfamily.</text>
</comment>
<dbReference type="Gene3D" id="1.10.10.60">
    <property type="entry name" value="Homeodomain-like"/>
    <property type="match status" value="1"/>
</dbReference>
<dbReference type="CDD" id="cd00086">
    <property type="entry name" value="homeodomain"/>
    <property type="match status" value="1"/>
</dbReference>
<evidence type="ECO:0000256" key="11">
    <source>
        <dbReference type="RuleBase" id="RU000682"/>
    </source>
</evidence>
<keyword evidence="4 10" id="KW-0371">Homeobox</keyword>
<dbReference type="Pfam" id="PF00046">
    <property type="entry name" value="Homeodomain"/>
    <property type="match status" value="1"/>
</dbReference>
<dbReference type="EMBL" id="JASPKY010000066">
    <property type="protein sequence ID" value="KAK9743711.1"/>
    <property type="molecule type" value="Genomic_DNA"/>
</dbReference>
<comment type="caution">
    <text evidence="14">The sequence shown here is derived from an EMBL/GenBank/DDBJ whole genome shotgun (WGS) entry which is preliminary data.</text>
</comment>
<dbReference type="Gene3D" id="3.40.50.620">
    <property type="entry name" value="HUPs"/>
    <property type="match status" value="1"/>
</dbReference>
<dbReference type="SMART" id="SM00389">
    <property type="entry name" value="HOX"/>
    <property type="match status" value="1"/>
</dbReference>
<evidence type="ECO:0000256" key="1">
    <source>
        <dbReference type="ARBA" id="ARBA00004123"/>
    </source>
</evidence>
<dbReference type="GO" id="GO:0004105">
    <property type="term" value="F:choline-phosphate cytidylyltransferase activity"/>
    <property type="evidence" value="ECO:0007669"/>
    <property type="project" value="UniProtKB-EC"/>
</dbReference>
<keyword evidence="5" id="KW-0804">Transcription</keyword>
<dbReference type="PANTHER" id="PTHR10739:SF13">
    <property type="entry name" value="CHOLINE-PHOSPHATE CYTIDYLYLTRANSFERASE"/>
    <property type="match status" value="1"/>
</dbReference>
<evidence type="ECO:0000259" key="13">
    <source>
        <dbReference type="PROSITE" id="PS50071"/>
    </source>
</evidence>
<dbReference type="InterPro" id="IPR009057">
    <property type="entry name" value="Homeodomain-like_sf"/>
</dbReference>
<accession>A0AAW1MBH1</accession>
<dbReference type="SUPFAM" id="SSF52374">
    <property type="entry name" value="Nucleotidylyl transferase"/>
    <property type="match status" value="1"/>
</dbReference>
<dbReference type="InterPro" id="IPR013847">
    <property type="entry name" value="POU"/>
</dbReference>
<dbReference type="InterPro" id="IPR001356">
    <property type="entry name" value="HD"/>
</dbReference>
<dbReference type="InterPro" id="IPR045049">
    <property type="entry name" value="Pcy1-like"/>
</dbReference>
<reference evidence="14 15" key="1">
    <citation type="journal article" date="2024" name="BMC Genomics">
        <title>De novo assembly and annotation of Popillia japonica's genome with initial clues to its potential as an invasive pest.</title>
        <authorList>
            <person name="Cucini C."/>
            <person name="Boschi S."/>
            <person name="Funari R."/>
            <person name="Cardaioli E."/>
            <person name="Iannotti N."/>
            <person name="Marturano G."/>
            <person name="Paoli F."/>
            <person name="Bruttini M."/>
            <person name="Carapelli A."/>
            <person name="Frati F."/>
            <person name="Nardi F."/>
        </authorList>
    </citation>
    <scope>NUCLEOTIDE SEQUENCE [LARGE SCALE GENOMIC DNA]</scope>
    <source>
        <strain evidence="14">DMR45628</strain>
    </source>
</reference>
<dbReference type="GO" id="GO:0005634">
    <property type="term" value="C:nucleus"/>
    <property type="evidence" value="ECO:0007669"/>
    <property type="project" value="UniProtKB-SubCell"/>
</dbReference>
<evidence type="ECO:0000256" key="6">
    <source>
        <dbReference type="ARBA" id="ARBA00023242"/>
    </source>
</evidence>
<evidence type="ECO:0000256" key="7">
    <source>
        <dbReference type="ARBA" id="ARBA00025706"/>
    </source>
</evidence>
<evidence type="ECO:0000256" key="2">
    <source>
        <dbReference type="ARBA" id="ARBA00023015"/>
    </source>
</evidence>
<evidence type="ECO:0000313" key="15">
    <source>
        <dbReference type="Proteomes" id="UP001458880"/>
    </source>
</evidence>
<proteinExistence type="inferred from homology"/>
<dbReference type="SUPFAM" id="SSF46689">
    <property type="entry name" value="Homeodomain-like"/>
    <property type="match status" value="1"/>
</dbReference>
<dbReference type="FunFam" id="1.10.10.60:FF:000051">
    <property type="entry name" value="POU domain protein"/>
    <property type="match status" value="1"/>
</dbReference>
<dbReference type="AlphaFoldDB" id="A0AAW1MBH1"/>
<gene>
    <name evidence="14" type="ORF">QE152_g8377</name>
</gene>
<evidence type="ECO:0000256" key="12">
    <source>
        <dbReference type="SAM" id="MobiDB-lite"/>
    </source>
</evidence>
<evidence type="ECO:0000256" key="8">
    <source>
        <dbReference type="ARBA" id="ARBA00026101"/>
    </source>
</evidence>
<evidence type="ECO:0000256" key="9">
    <source>
        <dbReference type="ARBA" id="ARBA00061425"/>
    </source>
</evidence>
<dbReference type="Proteomes" id="UP001458880">
    <property type="component" value="Unassembled WGS sequence"/>
</dbReference>
<feature type="DNA-binding region" description="Homeobox" evidence="10">
    <location>
        <begin position="175"/>
        <end position="234"/>
    </location>
</feature>
<feature type="domain" description="Homeobox" evidence="13">
    <location>
        <begin position="173"/>
        <end position="233"/>
    </location>
</feature>
<sequence>MLDFQIADPNPRVMSRKRTRSRSEDNINTKIQPLNVSAFNPAPFSEDPAAIRTREECDYTQKITYDMAVNGEAPRPVRVYADGAYDLFHQGHAQQLKQAKTIVPNVYLLVGDEDERYNSVRHCRYVDEVVRDAPWEITDDFLEKHKIDFVAHDDIPYKSGQNHLTDFIGIEPSKKRKRRTSFTPQALELLNAHFERNTHPSGTEITGLAHQLGYEREVIRIWFCNKRQALKNTRYYENCDSEELRKYR</sequence>
<dbReference type="PROSITE" id="PS50071">
    <property type="entry name" value="HOMEOBOX_2"/>
    <property type="match status" value="1"/>
</dbReference>
<protein>
    <recommendedName>
        <fullName evidence="8">choline-phosphate cytidylyltransferase</fullName>
        <ecNumber evidence="8">2.7.7.15</ecNumber>
    </recommendedName>
</protein>
<evidence type="ECO:0000256" key="5">
    <source>
        <dbReference type="ARBA" id="ARBA00023163"/>
    </source>
</evidence>
<evidence type="ECO:0000256" key="10">
    <source>
        <dbReference type="PROSITE-ProRule" id="PRU00108"/>
    </source>
</evidence>
<dbReference type="EC" id="2.7.7.15" evidence="8"/>
<dbReference type="InterPro" id="IPR004821">
    <property type="entry name" value="Cyt_trans-like"/>
</dbReference>
<evidence type="ECO:0000313" key="14">
    <source>
        <dbReference type="EMBL" id="KAK9743711.1"/>
    </source>
</evidence>
<dbReference type="GO" id="GO:0031210">
    <property type="term" value="F:phosphatidylcholine binding"/>
    <property type="evidence" value="ECO:0007669"/>
    <property type="project" value="TreeGrafter"/>
</dbReference>
<comment type="subcellular location">
    <subcellularLocation>
        <location evidence="1 10 11">Nucleus</location>
    </subcellularLocation>
</comment>
<dbReference type="NCBIfam" id="TIGR00125">
    <property type="entry name" value="cyt_tran_rel"/>
    <property type="match status" value="1"/>
</dbReference>
<evidence type="ECO:0000256" key="4">
    <source>
        <dbReference type="ARBA" id="ARBA00023155"/>
    </source>
</evidence>
<evidence type="ECO:0000256" key="3">
    <source>
        <dbReference type="ARBA" id="ARBA00023125"/>
    </source>
</evidence>
<dbReference type="InterPro" id="IPR014729">
    <property type="entry name" value="Rossmann-like_a/b/a_fold"/>
</dbReference>
<keyword evidence="3 10" id="KW-0238">DNA-binding</keyword>
<organism evidence="14 15">
    <name type="scientific">Popillia japonica</name>
    <name type="common">Japanese beetle</name>
    <dbReference type="NCBI Taxonomy" id="7064"/>
    <lineage>
        <taxon>Eukaryota</taxon>
        <taxon>Metazoa</taxon>
        <taxon>Ecdysozoa</taxon>
        <taxon>Arthropoda</taxon>
        <taxon>Hexapoda</taxon>
        <taxon>Insecta</taxon>
        <taxon>Pterygota</taxon>
        <taxon>Neoptera</taxon>
        <taxon>Endopterygota</taxon>
        <taxon>Coleoptera</taxon>
        <taxon>Polyphaga</taxon>
        <taxon>Scarabaeiformia</taxon>
        <taxon>Scarabaeidae</taxon>
        <taxon>Rutelinae</taxon>
        <taxon>Popillia</taxon>
    </lineage>
</organism>
<keyword evidence="15" id="KW-1185">Reference proteome</keyword>
<name>A0AAW1MBH1_POPJA</name>
<dbReference type="GO" id="GO:0003677">
    <property type="term" value="F:DNA binding"/>
    <property type="evidence" value="ECO:0007669"/>
    <property type="project" value="UniProtKB-UniRule"/>
</dbReference>
<dbReference type="PRINTS" id="PR00028">
    <property type="entry name" value="POUDOMAIN"/>
</dbReference>
<dbReference type="PANTHER" id="PTHR10739">
    <property type="entry name" value="CYTIDYLYLTRANSFERASE"/>
    <property type="match status" value="1"/>
</dbReference>